<dbReference type="OrthoDB" id="6168991at2"/>
<dbReference type="RefSeq" id="WP_106374075.1">
    <property type="nucleotide sequence ID" value="NZ_PVTK01000002.1"/>
</dbReference>
<keyword evidence="2" id="KW-1185">Reference proteome</keyword>
<evidence type="ECO:0000313" key="2">
    <source>
        <dbReference type="Proteomes" id="UP000237647"/>
    </source>
</evidence>
<protein>
    <submittedName>
        <fullName evidence="1">Uncharacterized protein</fullName>
    </submittedName>
</protein>
<name>A0A2T0V681_9GAMM</name>
<dbReference type="EMBL" id="PVTK01000002">
    <property type="protein sequence ID" value="PRY65676.1"/>
    <property type="molecule type" value="Genomic_DNA"/>
</dbReference>
<proteinExistence type="predicted"/>
<dbReference type="Proteomes" id="UP000237647">
    <property type="component" value="Unassembled WGS sequence"/>
</dbReference>
<dbReference type="AlphaFoldDB" id="A0A2T0V681"/>
<gene>
    <name evidence="1" type="ORF">B0H98_102204</name>
</gene>
<evidence type="ECO:0000313" key="1">
    <source>
        <dbReference type="EMBL" id="PRY65676.1"/>
    </source>
</evidence>
<comment type="caution">
    <text evidence="1">The sequence shown here is derived from an EMBL/GenBank/DDBJ whole genome shotgun (WGS) entry which is preliminary data.</text>
</comment>
<accession>A0A2T0V681</accession>
<organism evidence="1 2">
    <name type="scientific">Vreelandella songnenensis</name>
    <dbReference type="NCBI Taxonomy" id="1176243"/>
    <lineage>
        <taxon>Bacteria</taxon>
        <taxon>Pseudomonadati</taxon>
        <taxon>Pseudomonadota</taxon>
        <taxon>Gammaproteobacteria</taxon>
        <taxon>Oceanospirillales</taxon>
        <taxon>Halomonadaceae</taxon>
        <taxon>Vreelandella</taxon>
    </lineage>
</organism>
<reference evidence="1 2" key="1">
    <citation type="submission" date="2018-03" db="EMBL/GenBank/DDBJ databases">
        <title>Genomic Encyclopedia of Type Strains, Phase III (KMG-III): the genomes of soil and plant-associated and newly described type strains.</title>
        <authorList>
            <person name="Whitman W."/>
        </authorList>
    </citation>
    <scope>NUCLEOTIDE SEQUENCE [LARGE SCALE GENOMIC DNA]</scope>
    <source>
        <strain evidence="1 2">CGMCC 1.12152</strain>
    </source>
</reference>
<sequence>MLMIDQLRDGKIKAFAKHRYESSSAEELRAASEGPADKAEMEHWELSEGQWEEAIAAALADHESDE</sequence>